<dbReference type="EMBL" id="JBGMDY010000007">
    <property type="protein sequence ID" value="KAL2326950.1"/>
    <property type="molecule type" value="Genomic_DNA"/>
</dbReference>
<feature type="compositionally biased region" description="Polar residues" evidence="1">
    <location>
        <begin position="1"/>
        <end position="12"/>
    </location>
</feature>
<protein>
    <submittedName>
        <fullName evidence="2">Uncharacterized protein</fullName>
    </submittedName>
</protein>
<evidence type="ECO:0000313" key="3">
    <source>
        <dbReference type="Proteomes" id="UP001603857"/>
    </source>
</evidence>
<feature type="region of interest" description="Disordered" evidence="1">
    <location>
        <begin position="1"/>
        <end position="32"/>
    </location>
</feature>
<organism evidence="2 3">
    <name type="scientific">Flemingia macrophylla</name>
    <dbReference type="NCBI Taxonomy" id="520843"/>
    <lineage>
        <taxon>Eukaryota</taxon>
        <taxon>Viridiplantae</taxon>
        <taxon>Streptophyta</taxon>
        <taxon>Embryophyta</taxon>
        <taxon>Tracheophyta</taxon>
        <taxon>Spermatophyta</taxon>
        <taxon>Magnoliopsida</taxon>
        <taxon>eudicotyledons</taxon>
        <taxon>Gunneridae</taxon>
        <taxon>Pentapetalae</taxon>
        <taxon>rosids</taxon>
        <taxon>fabids</taxon>
        <taxon>Fabales</taxon>
        <taxon>Fabaceae</taxon>
        <taxon>Papilionoideae</taxon>
        <taxon>50 kb inversion clade</taxon>
        <taxon>NPAAA clade</taxon>
        <taxon>indigoferoid/millettioid clade</taxon>
        <taxon>Phaseoleae</taxon>
        <taxon>Flemingia</taxon>
    </lineage>
</organism>
<feature type="compositionally biased region" description="Low complexity" evidence="1">
    <location>
        <begin position="13"/>
        <end position="23"/>
    </location>
</feature>
<dbReference type="InterPro" id="IPR011989">
    <property type="entry name" value="ARM-like"/>
</dbReference>
<name>A0ABD1LTW9_9FABA</name>
<dbReference type="AlphaFoldDB" id="A0ABD1LTW9"/>
<dbReference type="Gene3D" id="1.25.10.10">
    <property type="entry name" value="Leucine-rich Repeat Variant"/>
    <property type="match status" value="1"/>
</dbReference>
<evidence type="ECO:0000313" key="2">
    <source>
        <dbReference type="EMBL" id="KAL2326950.1"/>
    </source>
</evidence>
<gene>
    <name evidence="2" type="ORF">Fmac_020377</name>
</gene>
<proteinExistence type="predicted"/>
<evidence type="ECO:0000256" key="1">
    <source>
        <dbReference type="SAM" id="MobiDB-lite"/>
    </source>
</evidence>
<reference evidence="2 3" key="1">
    <citation type="submission" date="2024-08" db="EMBL/GenBank/DDBJ databases">
        <title>Insights into the chromosomal genome structure of Flemingia macrophylla.</title>
        <authorList>
            <person name="Ding Y."/>
            <person name="Zhao Y."/>
            <person name="Bi W."/>
            <person name="Wu M."/>
            <person name="Zhao G."/>
            <person name="Gong Y."/>
            <person name="Li W."/>
            <person name="Zhang P."/>
        </authorList>
    </citation>
    <scope>NUCLEOTIDE SEQUENCE [LARGE SCALE GENOMIC DNA]</scope>
    <source>
        <strain evidence="2">DYQJB</strain>
        <tissue evidence="2">Leaf</tissue>
    </source>
</reference>
<keyword evidence="3" id="KW-1185">Reference proteome</keyword>
<accession>A0ABD1LTW9</accession>
<comment type="caution">
    <text evidence="2">The sequence shown here is derived from an EMBL/GenBank/DDBJ whole genome shotgun (WGS) entry which is preliminary data.</text>
</comment>
<sequence length="115" mass="12684">MGLGVSPSQIIGSSSTATSSTTSFESNERMEQMQAEIESLKAQVAEIDSLKAQVAEVDVLKHQIAFLIERVADIKTRAHAMKCLSTMSEAIGHGFIFERLYKIMKEHNNLKVLSN</sequence>
<dbReference type="Proteomes" id="UP001603857">
    <property type="component" value="Unassembled WGS sequence"/>
</dbReference>